<keyword evidence="4" id="KW-1185">Reference proteome</keyword>
<dbReference type="Proteomes" id="UP001280581">
    <property type="component" value="Unassembled WGS sequence"/>
</dbReference>
<feature type="chain" id="PRO_5042973205" evidence="2">
    <location>
        <begin position="17"/>
        <end position="192"/>
    </location>
</feature>
<feature type="compositionally biased region" description="Low complexity" evidence="1">
    <location>
        <begin position="146"/>
        <end position="165"/>
    </location>
</feature>
<sequence length="192" mass="18363">MKYSIAILAFAAGVLALPQESASITSAPAAKASLSPTISCIQNCDPADVTCQAACQGIARPNSSQAAATNECAAKCDQGDGSKADTDAYAKCQADCFASLFPSTQTNFAGAAGGAASAATSRVASATDAAGSAISSVASSARSAVDSATSSGSSSSPTGDSAQPSESAGAGSVNTVKFAGAGLAGLMAIFAL</sequence>
<evidence type="ECO:0000256" key="2">
    <source>
        <dbReference type="SAM" id="SignalP"/>
    </source>
</evidence>
<keyword evidence="2" id="KW-0732">Signal</keyword>
<evidence type="ECO:0000313" key="4">
    <source>
        <dbReference type="Proteomes" id="UP001280581"/>
    </source>
</evidence>
<accession>A0AAN6RGD3</accession>
<proteinExistence type="predicted"/>
<dbReference type="AlphaFoldDB" id="A0AAN6RGD3"/>
<evidence type="ECO:0000256" key="1">
    <source>
        <dbReference type="SAM" id="MobiDB-lite"/>
    </source>
</evidence>
<comment type="caution">
    <text evidence="3">The sequence shown here is derived from an EMBL/GenBank/DDBJ whole genome shotgun (WGS) entry which is preliminary data.</text>
</comment>
<gene>
    <name evidence="3" type="ORF">GRF29_77g766310</name>
</gene>
<feature type="region of interest" description="Disordered" evidence="1">
    <location>
        <begin position="146"/>
        <end position="170"/>
    </location>
</feature>
<reference evidence="3 4" key="1">
    <citation type="submission" date="2021-02" db="EMBL/GenBank/DDBJ databases">
        <title>Genome assembly of Pseudopithomyces chartarum.</title>
        <authorList>
            <person name="Jauregui R."/>
            <person name="Singh J."/>
            <person name="Voisey C."/>
        </authorList>
    </citation>
    <scope>NUCLEOTIDE SEQUENCE [LARGE SCALE GENOMIC DNA]</scope>
    <source>
        <strain evidence="3 4">AGR01</strain>
    </source>
</reference>
<feature type="signal peptide" evidence="2">
    <location>
        <begin position="1"/>
        <end position="16"/>
    </location>
</feature>
<name>A0AAN6RGD3_9PLEO</name>
<dbReference type="EMBL" id="WVTA01000007">
    <property type="protein sequence ID" value="KAK3208446.1"/>
    <property type="molecule type" value="Genomic_DNA"/>
</dbReference>
<organism evidence="3 4">
    <name type="scientific">Pseudopithomyces chartarum</name>
    <dbReference type="NCBI Taxonomy" id="1892770"/>
    <lineage>
        <taxon>Eukaryota</taxon>
        <taxon>Fungi</taxon>
        <taxon>Dikarya</taxon>
        <taxon>Ascomycota</taxon>
        <taxon>Pezizomycotina</taxon>
        <taxon>Dothideomycetes</taxon>
        <taxon>Pleosporomycetidae</taxon>
        <taxon>Pleosporales</taxon>
        <taxon>Massarineae</taxon>
        <taxon>Didymosphaeriaceae</taxon>
        <taxon>Pseudopithomyces</taxon>
    </lineage>
</organism>
<evidence type="ECO:0000313" key="3">
    <source>
        <dbReference type="EMBL" id="KAK3208446.1"/>
    </source>
</evidence>
<protein>
    <submittedName>
        <fullName evidence="3">Uncharacterized protein</fullName>
    </submittedName>
</protein>